<dbReference type="AlphaFoldDB" id="A0A9N9DR00"/>
<organism evidence="1 2">
    <name type="scientific">Funneliformis mosseae</name>
    <name type="common">Endomycorrhizal fungus</name>
    <name type="synonym">Glomus mosseae</name>
    <dbReference type="NCBI Taxonomy" id="27381"/>
    <lineage>
        <taxon>Eukaryota</taxon>
        <taxon>Fungi</taxon>
        <taxon>Fungi incertae sedis</taxon>
        <taxon>Mucoromycota</taxon>
        <taxon>Glomeromycotina</taxon>
        <taxon>Glomeromycetes</taxon>
        <taxon>Glomerales</taxon>
        <taxon>Glomeraceae</taxon>
        <taxon>Funneliformis</taxon>
    </lineage>
</organism>
<evidence type="ECO:0000313" key="2">
    <source>
        <dbReference type="Proteomes" id="UP000789375"/>
    </source>
</evidence>
<reference evidence="1" key="1">
    <citation type="submission" date="2021-06" db="EMBL/GenBank/DDBJ databases">
        <authorList>
            <person name="Kallberg Y."/>
            <person name="Tangrot J."/>
            <person name="Rosling A."/>
        </authorList>
    </citation>
    <scope>NUCLEOTIDE SEQUENCE</scope>
    <source>
        <strain evidence="1">87-6 pot B 2015</strain>
    </source>
</reference>
<accession>A0A9N9DR00</accession>
<proteinExistence type="predicted"/>
<sequence>RTKPKAKILFEYGIINLNDGIILEALNQLVISHFEIKMQEYKPKKALFVETSLKDLGKALTEVKIEYNNLNYNIVYLHHLFEKFFLLFQDKSIINLDNKDLSEANWLTNMQPVDFSIIDFEIAEEVTTFPKMTKVVAKMLLL</sequence>
<name>A0A9N9DR00_FUNMO</name>
<comment type="caution">
    <text evidence="1">The sequence shown here is derived from an EMBL/GenBank/DDBJ whole genome shotgun (WGS) entry which is preliminary data.</text>
</comment>
<protein>
    <submittedName>
        <fullName evidence="1">13497_t:CDS:1</fullName>
    </submittedName>
</protein>
<gene>
    <name evidence="1" type="ORF">FMOSSE_LOCUS11314</name>
</gene>
<feature type="non-terminal residue" evidence="1">
    <location>
        <position position="142"/>
    </location>
</feature>
<dbReference type="Proteomes" id="UP000789375">
    <property type="component" value="Unassembled WGS sequence"/>
</dbReference>
<dbReference type="EMBL" id="CAJVPP010004312">
    <property type="protein sequence ID" value="CAG8647651.1"/>
    <property type="molecule type" value="Genomic_DNA"/>
</dbReference>
<evidence type="ECO:0000313" key="1">
    <source>
        <dbReference type="EMBL" id="CAG8647651.1"/>
    </source>
</evidence>
<keyword evidence="2" id="KW-1185">Reference proteome</keyword>